<reference evidence="1 2" key="1">
    <citation type="journal article" date="2012" name="Science">
        <title>The Paleozoic origin of enzymatic lignin decomposition reconstructed from 31 fungal genomes.</title>
        <authorList>
            <person name="Floudas D."/>
            <person name="Binder M."/>
            <person name="Riley R."/>
            <person name="Barry K."/>
            <person name="Blanchette R.A."/>
            <person name="Henrissat B."/>
            <person name="Martinez A.T."/>
            <person name="Otillar R."/>
            <person name="Spatafora J.W."/>
            <person name="Yadav J.S."/>
            <person name="Aerts A."/>
            <person name="Benoit I."/>
            <person name="Boyd A."/>
            <person name="Carlson A."/>
            <person name="Copeland A."/>
            <person name="Coutinho P.M."/>
            <person name="de Vries R.P."/>
            <person name="Ferreira P."/>
            <person name="Findley K."/>
            <person name="Foster B."/>
            <person name="Gaskell J."/>
            <person name="Glotzer D."/>
            <person name="Gorecki P."/>
            <person name="Heitman J."/>
            <person name="Hesse C."/>
            <person name="Hori C."/>
            <person name="Igarashi K."/>
            <person name="Jurgens J.A."/>
            <person name="Kallen N."/>
            <person name="Kersten P."/>
            <person name="Kohler A."/>
            <person name="Kuees U."/>
            <person name="Kumar T.K.A."/>
            <person name="Kuo A."/>
            <person name="LaButti K."/>
            <person name="Larrondo L.F."/>
            <person name="Lindquist E."/>
            <person name="Ling A."/>
            <person name="Lombard V."/>
            <person name="Lucas S."/>
            <person name="Lundell T."/>
            <person name="Martin R."/>
            <person name="McLaughlin D.J."/>
            <person name="Morgenstern I."/>
            <person name="Morin E."/>
            <person name="Murat C."/>
            <person name="Nagy L.G."/>
            <person name="Nolan M."/>
            <person name="Ohm R.A."/>
            <person name="Patyshakuliyeva A."/>
            <person name="Rokas A."/>
            <person name="Ruiz-Duenas F.J."/>
            <person name="Sabat G."/>
            <person name="Salamov A."/>
            <person name="Samejima M."/>
            <person name="Schmutz J."/>
            <person name="Slot J.C."/>
            <person name="St John F."/>
            <person name="Stenlid J."/>
            <person name="Sun H."/>
            <person name="Sun S."/>
            <person name="Syed K."/>
            <person name="Tsang A."/>
            <person name="Wiebenga A."/>
            <person name="Young D."/>
            <person name="Pisabarro A."/>
            <person name="Eastwood D.C."/>
            <person name="Martin F."/>
            <person name="Cullen D."/>
            <person name="Grigoriev I.V."/>
            <person name="Hibbett D.S."/>
        </authorList>
    </citation>
    <scope>NUCLEOTIDE SEQUENCE</scope>
    <source>
        <strain evidence="2">FP-58527</strain>
    </source>
</reference>
<keyword evidence="2" id="KW-1185">Reference proteome</keyword>
<protein>
    <submittedName>
        <fullName evidence="1">Uncharacterized protein</fullName>
    </submittedName>
</protein>
<evidence type="ECO:0000313" key="2">
    <source>
        <dbReference type="Proteomes" id="UP000015241"/>
    </source>
</evidence>
<accession>S8EFL5</accession>
<proteinExistence type="predicted"/>
<sequence>MIGQVSSSQVMENANAIKSASASYAYVHDRVAPITEEVSKTTNLTAGVVGAAKAVAQKSCIC</sequence>
<dbReference type="InParanoid" id="S8EFL5"/>
<dbReference type="HOGENOM" id="CLU_2904210_0_0_1"/>
<organism evidence="1 2">
    <name type="scientific">Fomitopsis schrenkii</name>
    <name type="common">Brown rot fungus</name>
    <dbReference type="NCBI Taxonomy" id="2126942"/>
    <lineage>
        <taxon>Eukaryota</taxon>
        <taxon>Fungi</taxon>
        <taxon>Dikarya</taxon>
        <taxon>Basidiomycota</taxon>
        <taxon>Agaricomycotina</taxon>
        <taxon>Agaricomycetes</taxon>
        <taxon>Polyporales</taxon>
        <taxon>Fomitopsis</taxon>
    </lineage>
</organism>
<name>S8EFL5_FOMSC</name>
<dbReference type="EMBL" id="KE504138">
    <property type="protein sequence ID" value="EPT02019.1"/>
    <property type="molecule type" value="Genomic_DNA"/>
</dbReference>
<gene>
    <name evidence="1" type="ORF">FOMPIDRAFT_121606</name>
</gene>
<dbReference type="AlphaFoldDB" id="S8EFL5"/>
<dbReference type="Proteomes" id="UP000015241">
    <property type="component" value="Unassembled WGS sequence"/>
</dbReference>
<evidence type="ECO:0000313" key="1">
    <source>
        <dbReference type="EMBL" id="EPT02019.1"/>
    </source>
</evidence>